<accession>A0ABV8T9S9</accession>
<proteinExistence type="predicted"/>
<keyword evidence="1" id="KW-0812">Transmembrane</keyword>
<organism evidence="2 3">
    <name type="scientific">Streptomyces andamanensis</name>
    <dbReference type="NCBI Taxonomy" id="1565035"/>
    <lineage>
        <taxon>Bacteria</taxon>
        <taxon>Bacillati</taxon>
        <taxon>Actinomycetota</taxon>
        <taxon>Actinomycetes</taxon>
        <taxon>Kitasatosporales</taxon>
        <taxon>Streptomycetaceae</taxon>
        <taxon>Streptomyces</taxon>
    </lineage>
</organism>
<protein>
    <submittedName>
        <fullName evidence="2">ABC transporter</fullName>
    </submittedName>
</protein>
<keyword evidence="3" id="KW-1185">Reference proteome</keyword>
<feature type="transmembrane region" description="Helical" evidence="1">
    <location>
        <begin position="35"/>
        <end position="53"/>
    </location>
</feature>
<keyword evidence="1" id="KW-1133">Transmembrane helix</keyword>
<feature type="transmembrane region" description="Helical" evidence="1">
    <location>
        <begin position="134"/>
        <end position="155"/>
    </location>
</feature>
<keyword evidence="1" id="KW-0472">Membrane</keyword>
<feature type="transmembrane region" description="Helical" evidence="1">
    <location>
        <begin position="162"/>
        <end position="180"/>
    </location>
</feature>
<evidence type="ECO:0000313" key="2">
    <source>
        <dbReference type="EMBL" id="MFC4327372.1"/>
    </source>
</evidence>
<name>A0ABV8T9S9_9ACTN</name>
<dbReference type="EMBL" id="JBHSDP010000008">
    <property type="protein sequence ID" value="MFC4327372.1"/>
    <property type="molecule type" value="Genomic_DNA"/>
</dbReference>
<sequence>MREVTKGRERGADGTPRRVIGALVRPVWRALPWRVLGAAGGLALLCAGGTRLVPDGGPGPAAGVVVLRLVALLGGFALGFLLDDPARHTTSAVPVRRPVRAALRLALVAPLAAAWWTAALLLVPEGARPPAGPLTLEAAATALTALALAAATVRFGPEPTPGTTVALTLLVLAVALLLAPERWSLLPAPGDPNWAVAHRWWAAIGATAALAWAACLPDPLGRRGAAGHRGGAGLRSPSGT</sequence>
<feature type="transmembrane region" description="Helical" evidence="1">
    <location>
        <begin position="102"/>
        <end position="122"/>
    </location>
</feature>
<evidence type="ECO:0000256" key="1">
    <source>
        <dbReference type="SAM" id="Phobius"/>
    </source>
</evidence>
<feature type="transmembrane region" description="Helical" evidence="1">
    <location>
        <begin position="200"/>
        <end position="220"/>
    </location>
</feature>
<comment type="caution">
    <text evidence="2">The sequence shown here is derived from an EMBL/GenBank/DDBJ whole genome shotgun (WGS) entry which is preliminary data.</text>
</comment>
<dbReference type="RefSeq" id="WP_381737174.1">
    <property type="nucleotide sequence ID" value="NZ_JBHSDP010000008.1"/>
</dbReference>
<dbReference type="Proteomes" id="UP001595824">
    <property type="component" value="Unassembled WGS sequence"/>
</dbReference>
<feature type="transmembrane region" description="Helical" evidence="1">
    <location>
        <begin position="59"/>
        <end position="82"/>
    </location>
</feature>
<reference evidence="3" key="1">
    <citation type="journal article" date="2019" name="Int. J. Syst. Evol. Microbiol.">
        <title>The Global Catalogue of Microorganisms (GCM) 10K type strain sequencing project: providing services to taxonomists for standard genome sequencing and annotation.</title>
        <authorList>
            <consortium name="The Broad Institute Genomics Platform"/>
            <consortium name="The Broad Institute Genome Sequencing Center for Infectious Disease"/>
            <person name="Wu L."/>
            <person name="Ma J."/>
        </authorList>
    </citation>
    <scope>NUCLEOTIDE SEQUENCE [LARGE SCALE GENOMIC DNA]</scope>
    <source>
        <strain evidence="3">PCU 347</strain>
    </source>
</reference>
<evidence type="ECO:0000313" key="3">
    <source>
        <dbReference type="Proteomes" id="UP001595824"/>
    </source>
</evidence>
<gene>
    <name evidence="2" type="ORF">ACFPC0_05965</name>
</gene>